<dbReference type="GO" id="GO:0004252">
    <property type="term" value="F:serine-type endopeptidase activity"/>
    <property type="evidence" value="ECO:0007669"/>
    <property type="project" value="InterPro"/>
</dbReference>
<dbReference type="PANTHER" id="PTHR24258:SF136">
    <property type="entry name" value="GH06673P-RELATED"/>
    <property type="match status" value="1"/>
</dbReference>
<keyword evidence="2" id="KW-0964">Secreted</keyword>
<dbReference type="GeneID" id="108622644"/>
<organism evidence="13 14">
    <name type="scientific">Ceratina calcarata</name>
    <dbReference type="NCBI Taxonomy" id="156304"/>
    <lineage>
        <taxon>Eukaryota</taxon>
        <taxon>Metazoa</taxon>
        <taxon>Ecdysozoa</taxon>
        <taxon>Arthropoda</taxon>
        <taxon>Hexapoda</taxon>
        <taxon>Insecta</taxon>
        <taxon>Pterygota</taxon>
        <taxon>Neoptera</taxon>
        <taxon>Endopterygota</taxon>
        <taxon>Hymenoptera</taxon>
        <taxon>Apocrita</taxon>
        <taxon>Aculeata</taxon>
        <taxon>Apoidea</taxon>
        <taxon>Anthophila</taxon>
        <taxon>Apidae</taxon>
        <taxon>Ceratina</taxon>
        <taxon>Zadontomerus</taxon>
    </lineage>
</organism>
<evidence type="ECO:0000259" key="11">
    <source>
        <dbReference type="PROSITE" id="PS50240"/>
    </source>
</evidence>
<evidence type="ECO:0000256" key="3">
    <source>
        <dbReference type="ARBA" id="ARBA00022670"/>
    </source>
</evidence>
<comment type="subcellular location">
    <subcellularLocation>
        <location evidence="1">Secreted</location>
    </subcellularLocation>
</comment>
<evidence type="ECO:0000256" key="7">
    <source>
        <dbReference type="ARBA" id="ARBA00023157"/>
    </source>
</evidence>
<dbReference type="PANTHER" id="PTHR24258">
    <property type="entry name" value="SERINE PROTEASE-RELATED"/>
    <property type="match status" value="1"/>
</dbReference>
<proteinExistence type="inferred from homology"/>
<dbReference type="InterPro" id="IPR022700">
    <property type="entry name" value="CLIP"/>
</dbReference>
<dbReference type="SUPFAM" id="SSF50494">
    <property type="entry name" value="Trypsin-like serine proteases"/>
    <property type="match status" value="1"/>
</dbReference>
<dbReference type="FunFam" id="2.40.10.10:FF:000015">
    <property type="entry name" value="Atrial natriuretic peptide-converting enzyme"/>
    <property type="match status" value="1"/>
</dbReference>
<dbReference type="AlphaFoldDB" id="A0AAJ7N3R0"/>
<protein>
    <submittedName>
        <fullName evidence="14">Serine protease snake-like</fullName>
    </submittedName>
</protein>
<evidence type="ECO:0000256" key="1">
    <source>
        <dbReference type="ARBA" id="ARBA00004613"/>
    </source>
</evidence>
<dbReference type="RefSeq" id="XP_017876160.1">
    <property type="nucleotide sequence ID" value="XM_018020671.2"/>
</dbReference>
<keyword evidence="3 9" id="KW-0645">Protease</keyword>
<dbReference type="KEGG" id="ccal:108622644"/>
<keyword evidence="4 10" id="KW-0732">Signal</keyword>
<dbReference type="PROSITE" id="PS00135">
    <property type="entry name" value="TRYPSIN_SER"/>
    <property type="match status" value="1"/>
</dbReference>
<feature type="domain" description="Clip" evidence="12">
    <location>
        <begin position="31"/>
        <end position="79"/>
    </location>
</feature>
<keyword evidence="13" id="KW-1185">Reference proteome</keyword>
<name>A0AAJ7N3R0_9HYME</name>
<dbReference type="Pfam" id="PF00089">
    <property type="entry name" value="Trypsin"/>
    <property type="match status" value="1"/>
</dbReference>
<dbReference type="PROSITE" id="PS50240">
    <property type="entry name" value="TRYPSIN_DOM"/>
    <property type="match status" value="1"/>
</dbReference>
<feature type="domain" description="Peptidase S1" evidence="11">
    <location>
        <begin position="119"/>
        <end position="365"/>
    </location>
</feature>
<dbReference type="CDD" id="cd00190">
    <property type="entry name" value="Tryp_SPc"/>
    <property type="match status" value="1"/>
</dbReference>
<dbReference type="InterPro" id="IPR001254">
    <property type="entry name" value="Trypsin_dom"/>
</dbReference>
<keyword evidence="5 9" id="KW-0378">Hydrolase</keyword>
<dbReference type="SMART" id="SM00680">
    <property type="entry name" value="CLIP"/>
    <property type="match status" value="1"/>
</dbReference>
<dbReference type="SMART" id="SM00020">
    <property type="entry name" value="Tryp_SPc"/>
    <property type="match status" value="1"/>
</dbReference>
<evidence type="ECO:0000313" key="13">
    <source>
        <dbReference type="Proteomes" id="UP000694925"/>
    </source>
</evidence>
<feature type="chain" id="PRO_5042516104" evidence="10">
    <location>
        <begin position="22"/>
        <end position="396"/>
    </location>
</feature>
<dbReference type="InterPro" id="IPR033116">
    <property type="entry name" value="TRYPSIN_SER"/>
</dbReference>
<evidence type="ECO:0000256" key="6">
    <source>
        <dbReference type="ARBA" id="ARBA00022825"/>
    </source>
</evidence>
<accession>A0AAJ7N3R0</accession>
<feature type="signal peptide" evidence="10">
    <location>
        <begin position="1"/>
        <end position="21"/>
    </location>
</feature>
<dbReference type="Proteomes" id="UP000694925">
    <property type="component" value="Unplaced"/>
</dbReference>
<dbReference type="GO" id="GO:0006508">
    <property type="term" value="P:proteolysis"/>
    <property type="evidence" value="ECO:0007669"/>
    <property type="project" value="UniProtKB-KW"/>
</dbReference>
<evidence type="ECO:0000313" key="14">
    <source>
        <dbReference type="RefSeq" id="XP_017876160.1"/>
    </source>
</evidence>
<keyword evidence="6 9" id="KW-0720">Serine protease</keyword>
<gene>
    <name evidence="14" type="primary">LOC108622644</name>
</gene>
<dbReference type="InterPro" id="IPR001314">
    <property type="entry name" value="Peptidase_S1A"/>
</dbReference>
<evidence type="ECO:0000256" key="10">
    <source>
        <dbReference type="SAM" id="SignalP"/>
    </source>
</evidence>
<dbReference type="PROSITE" id="PS00134">
    <property type="entry name" value="TRYPSIN_HIS"/>
    <property type="match status" value="1"/>
</dbReference>
<reference evidence="14" key="1">
    <citation type="submission" date="2025-08" db="UniProtKB">
        <authorList>
            <consortium name="RefSeq"/>
        </authorList>
    </citation>
    <scope>IDENTIFICATION</scope>
    <source>
        <tissue evidence="14">Whole body</tissue>
    </source>
</reference>
<evidence type="ECO:0000256" key="9">
    <source>
        <dbReference type="RuleBase" id="RU363034"/>
    </source>
</evidence>
<evidence type="ECO:0000256" key="2">
    <source>
        <dbReference type="ARBA" id="ARBA00022525"/>
    </source>
</evidence>
<dbReference type="InterPro" id="IPR043504">
    <property type="entry name" value="Peptidase_S1_PA_chymotrypsin"/>
</dbReference>
<dbReference type="PRINTS" id="PR00722">
    <property type="entry name" value="CHYMOTRYPSIN"/>
</dbReference>
<keyword evidence="7" id="KW-1015">Disulfide bond</keyword>
<dbReference type="PROSITE" id="PS51888">
    <property type="entry name" value="CLIP"/>
    <property type="match status" value="1"/>
</dbReference>
<dbReference type="Gene3D" id="2.40.10.10">
    <property type="entry name" value="Trypsin-like serine proteases"/>
    <property type="match status" value="1"/>
</dbReference>
<evidence type="ECO:0000256" key="4">
    <source>
        <dbReference type="ARBA" id="ARBA00022729"/>
    </source>
</evidence>
<comment type="similarity">
    <text evidence="8">Belongs to the peptidase S1 family. CLIP subfamily.</text>
</comment>
<evidence type="ECO:0000256" key="5">
    <source>
        <dbReference type="ARBA" id="ARBA00022801"/>
    </source>
</evidence>
<sequence length="396" mass="43337">MCSNLLSTVLVKLSLIIIAFAFNEDLYEGSPCTLENGAPGVCKRLPDCPPRLAEVEEGKRSSSPVGRCGFDDFIEIVCCPANVSQKIFRRPAEVACEQYDTTIGSRNGESGAEDLTLHIFGGVEARSGEFPYMVALGYQNDVGIKYSCGGSLISSQHVLTAAHCVNNVNEIVPIEVRLGDESLNSTAESVQRISISDIISHPKYKRSAQYNDIAILKLKTKVQLSNTVKPICLQTRSLNHMTVTSRTALVVIGWGATSFDVENSVKLMRTHTLSVMSREDCAKYYSGFLKLPRGIDENLICAVDRNETRRSDACQGDSGGPLLMLTEKGDRVIGITAFGQSCGTKVPGVYTAVYSYLDWIEEHVWIGDKAKESRKLEPPTQGVVKTGFINITITYE</sequence>
<dbReference type="GO" id="GO:0005576">
    <property type="term" value="C:extracellular region"/>
    <property type="evidence" value="ECO:0007669"/>
    <property type="project" value="UniProtKB-SubCell"/>
</dbReference>
<dbReference type="InterPro" id="IPR009003">
    <property type="entry name" value="Peptidase_S1_PA"/>
</dbReference>
<dbReference type="InterPro" id="IPR018114">
    <property type="entry name" value="TRYPSIN_HIS"/>
</dbReference>
<evidence type="ECO:0000259" key="12">
    <source>
        <dbReference type="PROSITE" id="PS51888"/>
    </source>
</evidence>
<evidence type="ECO:0000256" key="8">
    <source>
        <dbReference type="ARBA" id="ARBA00024195"/>
    </source>
</evidence>